<evidence type="ECO:0000313" key="10">
    <source>
        <dbReference type="Proteomes" id="UP000001883"/>
    </source>
</evidence>
<dbReference type="Proteomes" id="UP000001883">
    <property type="component" value="Chromosome"/>
</dbReference>
<dbReference type="PANTHER" id="PTHR43811:SF19">
    <property type="entry name" value="39 KDA FK506-BINDING NUCLEAR PROTEIN"/>
    <property type="match status" value="1"/>
</dbReference>
<feature type="domain" description="PPIase FKBP-type" evidence="8">
    <location>
        <begin position="243"/>
        <end position="328"/>
    </location>
</feature>
<dbReference type="EC" id="5.2.1.8" evidence="3 6"/>
<feature type="region of interest" description="Disordered" evidence="7">
    <location>
        <begin position="1"/>
        <end position="20"/>
    </location>
</feature>
<dbReference type="GO" id="GO:0003755">
    <property type="term" value="F:peptidyl-prolyl cis-trans isomerase activity"/>
    <property type="evidence" value="ECO:0007669"/>
    <property type="project" value="UniProtKB-KW"/>
</dbReference>
<evidence type="ECO:0000256" key="1">
    <source>
        <dbReference type="ARBA" id="ARBA00000971"/>
    </source>
</evidence>
<evidence type="ECO:0000256" key="3">
    <source>
        <dbReference type="ARBA" id="ARBA00013194"/>
    </source>
</evidence>
<dbReference type="Gene3D" id="3.10.50.40">
    <property type="match status" value="1"/>
</dbReference>
<comment type="catalytic activity">
    <reaction evidence="1 6">
        <text>[protein]-peptidylproline (omega=180) = [protein]-peptidylproline (omega=0)</text>
        <dbReference type="Rhea" id="RHEA:16237"/>
        <dbReference type="Rhea" id="RHEA-COMP:10747"/>
        <dbReference type="Rhea" id="RHEA-COMP:10748"/>
        <dbReference type="ChEBI" id="CHEBI:83833"/>
        <dbReference type="ChEBI" id="CHEBI:83834"/>
        <dbReference type="EC" id="5.2.1.8"/>
    </reaction>
</comment>
<dbReference type="PROSITE" id="PS50059">
    <property type="entry name" value="FKBP_PPIASE"/>
    <property type="match status" value="1"/>
</dbReference>
<dbReference type="InterPro" id="IPR001179">
    <property type="entry name" value="PPIase_FKBP_dom"/>
</dbReference>
<dbReference type="HOGENOM" id="CLU_053307_0_0_11"/>
<evidence type="ECO:0000256" key="7">
    <source>
        <dbReference type="SAM" id="MobiDB-lite"/>
    </source>
</evidence>
<accession>D2NT94</accession>
<dbReference type="SUPFAM" id="SSF54534">
    <property type="entry name" value="FKBP-like"/>
    <property type="match status" value="1"/>
</dbReference>
<dbReference type="PANTHER" id="PTHR43811">
    <property type="entry name" value="FKBP-TYPE PEPTIDYL-PROLYL CIS-TRANS ISOMERASE FKPA"/>
    <property type="match status" value="1"/>
</dbReference>
<proteinExistence type="inferred from homology"/>
<dbReference type="STRING" id="680646.RMDY18_10380"/>
<evidence type="ECO:0000256" key="4">
    <source>
        <dbReference type="ARBA" id="ARBA00023110"/>
    </source>
</evidence>
<name>D2NT94_ROTMD</name>
<organism evidence="9 10">
    <name type="scientific">Rothia mucilaginosa (strain DY-18)</name>
    <name type="common">Stomatococcus mucilaginosus</name>
    <dbReference type="NCBI Taxonomy" id="680646"/>
    <lineage>
        <taxon>Bacteria</taxon>
        <taxon>Bacillati</taxon>
        <taxon>Actinomycetota</taxon>
        <taxon>Actinomycetes</taxon>
        <taxon>Micrococcales</taxon>
        <taxon>Micrococcaceae</taxon>
        <taxon>Rothia</taxon>
    </lineage>
</organism>
<dbReference type="KEGG" id="rmu:RMDY18_10380"/>
<evidence type="ECO:0000256" key="2">
    <source>
        <dbReference type="ARBA" id="ARBA00006577"/>
    </source>
</evidence>
<dbReference type="eggNOG" id="COG0545">
    <property type="taxonomic scope" value="Bacteria"/>
</dbReference>
<reference evidence="10" key="1">
    <citation type="submission" date="2009-07" db="EMBL/GenBank/DDBJ databases">
        <title>Complete genome sequence of Rothia mucilaginosa DJ.</title>
        <authorList>
            <person name="Yamane K."/>
            <person name="Nambu T."/>
            <person name="Mashimo C."/>
            <person name="Sugimori C."/>
            <person name="Yamanaka T."/>
            <person name="Leung K."/>
            <person name="Fukushima H."/>
        </authorList>
    </citation>
    <scope>NUCLEOTIDE SEQUENCE [LARGE SCALE GENOMIC DNA]</scope>
    <source>
        <strain evidence="10">DY-18</strain>
    </source>
</reference>
<sequence length="365" mass="37731">MAHGHSHAPLSQKTPEDNTMTKRSKLTIFGASAAALALALSACGAQSSGDLSKVKYTLKNATAEPEASFATPFAASSPSAYVIEEGNGESINDGDYVLVEAAVFNGTDGKLNGSTYSSEPILLPINDQLKQAAPQVYETLKKIKVGGSFSYTTNVLQQRSTAGVTTTTASPGAATNVEVYTVKTKLPKYATGKAVEADPSLPSFTLDESTGKADIKLPDTKQEYTELVSKNLIEGEGAEVKETDTVYVRYIGVQYSDGKVVDGNYDAATPMGISLQGVIKGWTQGLKGKKVGSRVELVIPADLAYGNDTGGSKPSGTLVFVVDILGAEENPQTLQRAQAASSAAAAEASASATATPAASASATAQ</sequence>
<dbReference type="InterPro" id="IPR046357">
    <property type="entry name" value="PPIase_dom_sf"/>
</dbReference>
<keyword evidence="10" id="KW-1185">Reference proteome</keyword>
<reference evidence="9 10" key="2">
    <citation type="journal article" date="2010" name="J Osaka Dent Univ">
        <title>Isolation and identification of Rothia mucilaginosa from persistent apical periodontitis lesions.</title>
        <authorList>
            <person name="Yamane K."/>
            <person name="Yoshida M."/>
            <person name="Fujihira T."/>
            <person name="Baba T."/>
            <person name="Tsuji N."/>
            <person name="Hayashi H."/>
            <person name="Sugimori C."/>
            <person name="Yamanaka T."/>
            <person name="Mashimo C."/>
            <person name="Nambu T."/>
            <person name="Kawai H."/>
            <person name="Fukushima H."/>
        </authorList>
    </citation>
    <scope>NUCLEOTIDE SEQUENCE [LARGE SCALE GENOMIC DNA]</scope>
    <source>
        <strain evidence="9 10">DY-18</strain>
    </source>
</reference>
<dbReference type="Pfam" id="PF00254">
    <property type="entry name" value="FKBP_C"/>
    <property type="match status" value="1"/>
</dbReference>
<keyword evidence="5 6" id="KW-0413">Isomerase</keyword>
<gene>
    <name evidence="9" type="ordered locus">RMDY18_10380</name>
</gene>
<comment type="similarity">
    <text evidence="2">Belongs to the FKBP-type PPIase family.</text>
</comment>
<dbReference type="AlphaFoldDB" id="D2NT94"/>
<protein>
    <recommendedName>
        <fullName evidence="3 6">peptidylprolyl isomerase</fullName>
        <ecNumber evidence="3 6">5.2.1.8</ecNumber>
    </recommendedName>
</protein>
<evidence type="ECO:0000256" key="6">
    <source>
        <dbReference type="PROSITE-ProRule" id="PRU00277"/>
    </source>
</evidence>
<reference evidence="9 10" key="3">
    <citation type="journal article" date="2010" name="Sequencing">
        <title>Complete Genome Sequence of Rothia mucilaginosa DY-18: A Clinical Isolate with Dense Meshwork-Like Structures from a Persistent Apical Periodontitis Lesion.</title>
        <authorList>
            <person name="Yamane K."/>
            <person name="Nambu T."/>
            <person name="Yamanaka T."/>
            <person name="Mashimo C."/>
            <person name="Sugimori C."/>
            <person name="Leung K.-P."/>
            <person name="Fukushima H."/>
        </authorList>
    </citation>
    <scope>NUCLEOTIDE SEQUENCE [LARGE SCALE GENOMIC DNA]</scope>
    <source>
        <strain evidence="9 10">DY-18</strain>
    </source>
</reference>
<evidence type="ECO:0000259" key="8">
    <source>
        <dbReference type="PROSITE" id="PS50059"/>
    </source>
</evidence>
<keyword evidence="4 6" id="KW-0697">Rotamase</keyword>
<evidence type="ECO:0000313" key="9">
    <source>
        <dbReference type="EMBL" id="BAI64870.1"/>
    </source>
</evidence>
<dbReference type="EMBL" id="AP011540">
    <property type="protein sequence ID" value="BAI64870.1"/>
    <property type="molecule type" value="Genomic_DNA"/>
</dbReference>
<evidence type="ECO:0000256" key="5">
    <source>
        <dbReference type="ARBA" id="ARBA00023235"/>
    </source>
</evidence>